<sequence length="59" mass="6440">MGVGCSSSSLSLNHCGINLAIKNILNDGRCKKCRFLIHQTNLISEPLQLQRPLSSKTCP</sequence>
<organism evidence="1">
    <name type="scientific">Arundo donax</name>
    <name type="common">Giant reed</name>
    <name type="synonym">Donax arundinaceus</name>
    <dbReference type="NCBI Taxonomy" id="35708"/>
    <lineage>
        <taxon>Eukaryota</taxon>
        <taxon>Viridiplantae</taxon>
        <taxon>Streptophyta</taxon>
        <taxon>Embryophyta</taxon>
        <taxon>Tracheophyta</taxon>
        <taxon>Spermatophyta</taxon>
        <taxon>Magnoliopsida</taxon>
        <taxon>Liliopsida</taxon>
        <taxon>Poales</taxon>
        <taxon>Poaceae</taxon>
        <taxon>PACMAD clade</taxon>
        <taxon>Arundinoideae</taxon>
        <taxon>Arundineae</taxon>
        <taxon>Arundo</taxon>
    </lineage>
</organism>
<evidence type="ECO:0000313" key="1">
    <source>
        <dbReference type="EMBL" id="JAD92311.1"/>
    </source>
</evidence>
<dbReference type="AlphaFoldDB" id="A0A0A9DWX7"/>
<proteinExistence type="predicted"/>
<name>A0A0A9DWX7_ARUDO</name>
<reference evidence="1" key="1">
    <citation type="submission" date="2014-09" db="EMBL/GenBank/DDBJ databases">
        <authorList>
            <person name="Magalhaes I.L.F."/>
            <person name="Oliveira U."/>
            <person name="Santos F.R."/>
            <person name="Vidigal T.H.D.A."/>
            <person name="Brescovit A.D."/>
            <person name="Santos A.J."/>
        </authorList>
    </citation>
    <scope>NUCLEOTIDE SEQUENCE</scope>
    <source>
        <tissue evidence="1">Shoot tissue taken approximately 20 cm above the soil surface</tissue>
    </source>
</reference>
<accession>A0A0A9DWX7</accession>
<reference evidence="1" key="2">
    <citation type="journal article" date="2015" name="Data Brief">
        <title>Shoot transcriptome of the giant reed, Arundo donax.</title>
        <authorList>
            <person name="Barrero R.A."/>
            <person name="Guerrero F.D."/>
            <person name="Moolhuijzen P."/>
            <person name="Goolsby J.A."/>
            <person name="Tidwell J."/>
            <person name="Bellgard S.E."/>
            <person name="Bellgard M.I."/>
        </authorList>
    </citation>
    <scope>NUCLEOTIDE SEQUENCE</scope>
    <source>
        <tissue evidence="1">Shoot tissue taken approximately 20 cm above the soil surface</tissue>
    </source>
</reference>
<protein>
    <submittedName>
        <fullName evidence="1">Uncharacterized protein</fullName>
    </submittedName>
</protein>
<dbReference type="EMBL" id="GBRH01205584">
    <property type="protein sequence ID" value="JAD92311.1"/>
    <property type="molecule type" value="Transcribed_RNA"/>
</dbReference>